<keyword evidence="1" id="KW-0560">Oxidoreductase</keyword>
<sequence>MNAEKFSQAHPIANSLWRATAPSEPASEPFEDGARKDVLIIGAGITGAVAALRLQAAGAKVAVLDAGEPGSGASGRSGGFIVPSFSAVRPAQLYKGTGDGADRLLAEIAGSGDLLFQLVAEYGIDCGGAQGGWYQPAHSAEALSSCQADQEVWRAVGGSMEVLDAQETARRTGLTGYHGSLFAPSGGAVHPIKLIYGALTAAQARGATLHTRCRANSLRREQDLWWADTPQGRIAGSRLLVCTNARSAIPGANIESSIVPLRVCQIATTPLSPEERLGLIGFGQSLADTRRNLFTYRFDEAGRLITGAMPLRAAGNTAALGRSMVARLASALQLKRVPEVDYLWFGQGSVTRDRLPALYDLGPDAWALTACNGRGLAASTMLATRTAEMLLHDDPKRLPIPAVRPEPTHLRAMQVIGARMYSLYGRACDRLGL</sequence>
<dbReference type="EMBL" id="VRYZ01000002">
    <property type="protein sequence ID" value="TXS93595.1"/>
    <property type="molecule type" value="Genomic_DNA"/>
</dbReference>
<dbReference type="GO" id="GO:0016491">
    <property type="term" value="F:oxidoreductase activity"/>
    <property type="evidence" value="ECO:0007669"/>
    <property type="project" value="UniProtKB-KW"/>
</dbReference>
<feature type="domain" description="FAD dependent oxidoreductase" evidence="2">
    <location>
        <begin position="37"/>
        <end position="389"/>
    </location>
</feature>
<dbReference type="Pfam" id="PF01266">
    <property type="entry name" value="DAO"/>
    <property type="match status" value="1"/>
</dbReference>
<dbReference type="GO" id="GO:0005737">
    <property type="term" value="C:cytoplasm"/>
    <property type="evidence" value="ECO:0007669"/>
    <property type="project" value="TreeGrafter"/>
</dbReference>
<dbReference type="OrthoDB" id="6925984at2"/>
<dbReference type="InterPro" id="IPR036188">
    <property type="entry name" value="FAD/NAD-bd_sf"/>
</dbReference>
<dbReference type="AlphaFoldDB" id="A0A5C8ZYE0"/>
<dbReference type="PANTHER" id="PTHR13847">
    <property type="entry name" value="SARCOSINE DEHYDROGENASE-RELATED"/>
    <property type="match status" value="1"/>
</dbReference>
<comment type="caution">
    <text evidence="3">The sequence shown here is derived from an EMBL/GenBank/DDBJ whole genome shotgun (WGS) entry which is preliminary data.</text>
</comment>
<evidence type="ECO:0000313" key="3">
    <source>
        <dbReference type="EMBL" id="TXS93595.1"/>
    </source>
</evidence>
<accession>A0A5C8ZYE0</accession>
<evidence type="ECO:0000256" key="1">
    <source>
        <dbReference type="ARBA" id="ARBA00023002"/>
    </source>
</evidence>
<gene>
    <name evidence="3" type="ORF">FVW59_07170</name>
</gene>
<keyword evidence="4" id="KW-1185">Reference proteome</keyword>
<dbReference type="Gene3D" id="3.50.50.60">
    <property type="entry name" value="FAD/NAD(P)-binding domain"/>
    <property type="match status" value="1"/>
</dbReference>
<organism evidence="3 4">
    <name type="scientific">Parahaliea aestuarii</name>
    <dbReference type="NCBI Taxonomy" id="1852021"/>
    <lineage>
        <taxon>Bacteria</taxon>
        <taxon>Pseudomonadati</taxon>
        <taxon>Pseudomonadota</taxon>
        <taxon>Gammaproteobacteria</taxon>
        <taxon>Cellvibrionales</taxon>
        <taxon>Halieaceae</taxon>
        <taxon>Parahaliea</taxon>
    </lineage>
</organism>
<dbReference type="PANTHER" id="PTHR13847:SF281">
    <property type="entry name" value="FAD DEPENDENT OXIDOREDUCTASE DOMAIN-CONTAINING PROTEIN"/>
    <property type="match status" value="1"/>
</dbReference>
<dbReference type="Gene3D" id="3.30.9.10">
    <property type="entry name" value="D-Amino Acid Oxidase, subunit A, domain 2"/>
    <property type="match status" value="1"/>
</dbReference>
<dbReference type="SUPFAM" id="SSF51905">
    <property type="entry name" value="FAD/NAD(P)-binding domain"/>
    <property type="match status" value="1"/>
</dbReference>
<reference evidence="3 4" key="1">
    <citation type="submission" date="2019-08" db="EMBL/GenBank/DDBJ databases">
        <title>Parahaliea maris sp. nov., isolated from the surface seawater.</title>
        <authorList>
            <person name="Liu Y."/>
        </authorList>
    </citation>
    <scope>NUCLEOTIDE SEQUENCE [LARGE SCALE GENOMIC DNA]</scope>
    <source>
        <strain evidence="3 4">S2-26</strain>
    </source>
</reference>
<evidence type="ECO:0000259" key="2">
    <source>
        <dbReference type="Pfam" id="PF01266"/>
    </source>
</evidence>
<dbReference type="InterPro" id="IPR006076">
    <property type="entry name" value="FAD-dep_OxRdtase"/>
</dbReference>
<dbReference type="RefSeq" id="WP_148063530.1">
    <property type="nucleotide sequence ID" value="NZ_VRYZ01000002.1"/>
</dbReference>
<evidence type="ECO:0000313" key="4">
    <source>
        <dbReference type="Proteomes" id="UP000321933"/>
    </source>
</evidence>
<protein>
    <submittedName>
        <fullName evidence="3">FAD-binding oxidoreductase</fullName>
    </submittedName>
</protein>
<name>A0A5C8ZYE0_9GAMM</name>
<dbReference type="Proteomes" id="UP000321933">
    <property type="component" value="Unassembled WGS sequence"/>
</dbReference>
<proteinExistence type="predicted"/>